<protein>
    <recommendedName>
        <fullName evidence="4">C-deglycosylation enzyme beta subunit</fullName>
    </recommendedName>
</protein>
<feature type="domain" description="C-glycoside deglycosidase beta subunit" evidence="5">
    <location>
        <begin position="4"/>
        <end position="115"/>
    </location>
</feature>
<dbReference type="EMBL" id="QGDL01000007">
    <property type="protein sequence ID" value="PWJ28975.1"/>
    <property type="molecule type" value="Genomic_DNA"/>
</dbReference>
<organism evidence="6 7">
    <name type="scientific">Faecalicatena orotica</name>
    <dbReference type="NCBI Taxonomy" id="1544"/>
    <lineage>
        <taxon>Bacteria</taxon>
        <taxon>Bacillati</taxon>
        <taxon>Bacillota</taxon>
        <taxon>Clostridia</taxon>
        <taxon>Lachnospirales</taxon>
        <taxon>Lachnospiraceae</taxon>
        <taxon>Faecalicatena</taxon>
    </lineage>
</organism>
<dbReference type="AlphaFoldDB" id="A0A2Y9BIF1"/>
<evidence type="ECO:0000256" key="1">
    <source>
        <dbReference type="ARBA" id="ARBA00023239"/>
    </source>
</evidence>
<dbReference type="Proteomes" id="UP000245845">
    <property type="component" value="Unassembled WGS sequence"/>
</dbReference>
<dbReference type="Pfam" id="PF19906">
    <property type="entry name" value="CGDB"/>
    <property type="match status" value="1"/>
</dbReference>
<reference evidence="6 7" key="1">
    <citation type="submission" date="2018-05" db="EMBL/GenBank/DDBJ databases">
        <title>The Hungate 1000. A catalogue of reference genomes from the rumen microbiome.</title>
        <authorList>
            <person name="Kelly W."/>
        </authorList>
    </citation>
    <scope>NUCLEOTIDE SEQUENCE [LARGE SCALE GENOMIC DNA]</scope>
    <source>
        <strain evidence="6 7">NLAE-zl-C242</strain>
    </source>
</reference>
<accession>A0A2Y9BIF1</accession>
<name>A0A2Y9BIF1_9FIRM</name>
<gene>
    <name evidence="6" type="ORF">A8806_107123</name>
</gene>
<evidence type="ECO:0000313" key="6">
    <source>
        <dbReference type="EMBL" id="PWJ28975.1"/>
    </source>
</evidence>
<keyword evidence="2" id="KW-0119">Carbohydrate metabolism</keyword>
<evidence type="ECO:0000256" key="2">
    <source>
        <dbReference type="ARBA" id="ARBA00023277"/>
    </source>
</evidence>
<dbReference type="InterPro" id="IPR045959">
    <property type="entry name" value="CGDB"/>
</dbReference>
<dbReference type="GO" id="GO:0016829">
    <property type="term" value="F:lyase activity"/>
    <property type="evidence" value="ECO:0007669"/>
    <property type="project" value="UniProtKB-KW"/>
</dbReference>
<comment type="similarity">
    <text evidence="3">Belongs to the C-glycoside deglycosidase beta subunit family.</text>
</comment>
<evidence type="ECO:0000313" key="7">
    <source>
        <dbReference type="Proteomes" id="UP000245845"/>
    </source>
</evidence>
<dbReference type="OrthoDB" id="1956341at2"/>
<evidence type="ECO:0000256" key="4">
    <source>
        <dbReference type="ARBA" id="ARBA00047208"/>
    </source>
</evidence>
<comment type="caution">
    <text evidence="6">The sequence shown here is derived from an EMBL/GenBank/DDBJ whole genome shotgun (WGS) entry which is preliminary data.</text>
</comment>
<keyword evidence="7" id="KW-1185">Reference proteome</keyword>
<proteinExistence type="inferred from homology"/>
<keyword evidence="1" id="KW-0456">Lyase</keyword>
<evidence type="ECO:0000259" key="5">
    <source>
        <dbReference type="Pfam" id="PF19906"/>
    </source>
</evidence>
<evidence type="ECO:0000256" key="3">
    <source>
        <dbReference type="ARBA" id="ARBA00046336"/>
    </source>
</evidence>
<dbReference type="RefSeq" id="WP_109731515.1">
    <property type="nucleotide sequence ID" value="NZ_BAAACK010000011.1"/>
</dbReference>
<sequence length="131" mass="15026">MAGRQIYNPQGFQNVTEDGVAVGYQFQFKAQYYRGITLSIVRDIKVNVDGEDAKREDIRFTVNGETFTLEEMRTVVDSDYRWEFGDYAQVTVLKEGGLSKGKHHIRAVQVIDPSYMPFQIEAVCEADFEIE</sequence>